<keyword evidence="2" id="KW-0436">Ligase</keyword>
<dbReference type="GO" id="GO:0004321">
    <property type="term" value="F:fatty-acyl-CoA synthase activity"/>
    <property type="evidence" value="ECO:0007669"/>
    <property type="project" value="TreeGrafter"/>
</dbReference>
<feature type="domain" description="AMP-dependent synthetase/ligase" evidence="6">
    <location>
        <begin position="32"/>
        <end position="402"/>
    </location>
</feature>
<evidence type="ECO:0000256" key="1">
    <source>
        <dbReference type="ARBA" id="ARBA00006432"/>
    </source>
</evidence>
<dbReference type="AlphaFoldDB" id="A0A937CR09"/>
<dbReference type="GO" id="GO:0005524">
    <property type="term" value="F:ATP binding"/>
    <property type="evidence" value="ECO:0007669"/>
    <property type="project" value="UniProtKB-KW"/>
</dbReference>
<organism evidence="8 9">
    <name type="scientific">Rhizobium setariae</name>
    <dbReference type="NCBI Taxonomy" id="2801340"/>
    <lineage>
        <taxon>Bacteria</taxon>
        <taxon>Pseudomonadati</taxon>
        <taxon>Pseudomonadota</taxon>
        <taxon>Alphaproteobacteria</taxon>
        <taxon>Hyphomicrobiales</taxon>
        <taxon>Rhizobiaceae</taxon>
        <taxon>Rhizobium/Agrobacterium group</taxon>
        <taxon>Rhizobium</taxon>
    </lineage>
</organism>
<keyword evidence="9" id="KW-1185">Reference proteome</keyword>
<gene>
    <name evidence="8" type="ORF">JJB09_22090</name>
</gene>
<keyword evidence="5" id="KW-0067">ATP-binding</keyword>
<dbReference type="GO" id="GO:0016405">
    <property type="term" value="F:CoA-ligase activity"/>
    <property type="evidence" value="ECO:0007669"/>
    <property type="project" value="UniProtKB-ARBA"/>
</dbReference>
<dbReference type="EMBL" id="JAEQNC010000015">
    <property type="protein sequence ID" value="MBL0374708.1"/>
    <property type="molecule type" value="Genomic_DNA"/>
</dbReference>
<dbReference type="GO" id="GO:0046872">
    <property type="term" value="F:metal ion binding"/>
    <property type="evidence" value="ECO:0007669"/>
    <property type="project" value="UniProtKB-KW"/>
</dbReference>
<keyword evidence="3" id="KW-0479">Metal-binding</keyword>
<evidence type="ECO:0000259" key="7">
    <source>
        <dbReference type="Pfam" id="PF13193"/>
    </source>
</evidence>
<protein>
    <submittedName>
        <fullName evidence="8">AMP-binding protein</fullName>
    </submittedName>
</protein>
<evidence type="ECO:0000313" key="8">
    <source>
        <dbReference type="EMBL" id="MBL0374708.1"/>
    </source>
</evidence>
<evidence type="ECO:0000256" key="5">
    <source>
        <dbReference type="ARBA" id="ARBA00022840"/>
    </source>
</evidence>
<dbReference type="GO" id="GO:0015645">
    <property type="term" value="F:fatty acid ligase activity"/>
    <property type="evidence" value="ECO:0007669"/>
    <property type="project" value="TreeGrafter"/>
</dbReference>
<sequence>MFLPKSDDYDRLIGDFRWEIPEKFNIGRAVTDDWAERDPARLALQHYSADGNHLTMTYGALRDRSNAFANGLASLGIKPGDRVAILLPQSFETVIVHVAIYKLGAIALPLALLFGADALEYRLRDSGAVAIVTNEFGLAKLDGIRQGLTALGHVIVTGEGGRAGSVGFDSLCSSHSTDFEVVDTSKDDPALMIYTSGTTGPPKGALHAHRVLPGHVPGVQMAQEFMPQPGDKFWTPSDWAWAGGLLNCLLPGLMMGVPSVSSAAQKFDPELAYRIMAETGVTNAFIPPTALRLMASVKNPREKFELKLRAIGSAGESLGRETYEWSRRTLGLTVNEFYGQTECNIVLGSMVSLGVSKAGAIGRVTAGHEVAVIDEKGLPRPAGVAGQIAVRRPDPVMFLGYWNNPDATAKKFIGDWMLTGDMGVMDRDGYVEFFGRDDDVITSSGYRIGPAEIEDCLLSHPAVQLAAAVGKPDPLRTEIVKAYIVLADGNAPSELLAAEISAWVKTRLSMHEYPREVEFIEALPLTTTGKVIRRILRDRAIEESRIPEPMQANLG</sequence>
<comment type="similarity">
    <text evidence="1">Belongs to the ATP-dependent AMP-binding enzyme family.</text>
</comment>
<dbReference type="Gene3D" id="3.30.300.30">
    <property type="match status" value="1"/>
</dbReference>
<comment type="caution">
    <text evidence="8">The sequence shown here is derived from an EMBL/GenBank/DDBJ whole genome shotgun (WGS) entry which is preliminary data.</text>
</comment>
<dbReference type="InterPro" id="IPR020845">
    <property type="entry name" value="AMP-binding_CS"/>
</dbReference>
<reference evidence="8" key="1">
    <citation type="submission" date="2021-01" db="EMBL/GenBank/DDBJ databases">
        <title>Rhizobium sp. strain KVB221 16S ribosomal RNA gene Genome sequencing and assembly.</title>
        <authorList>
            <person name="Kang M."/>
        </authorList>
    </citation>
    <scope>NUCLEOTIDE SEQUENCE</scope>
    <source>
        <strain evidence="8">KVB221</strain>
    </source>
</reference>
<dbReference type="Pfam" id="PF13193">
    <property type="entry name" value="AMP-binding_C"/>
    <property type="match status" value="1"/>
</dbReference>
<dbReference type="GO" id="GO:0006633">
    <property type="term" value="P:fatty acid biosynthetic process"/>
    <property type="evidence" value="ECO:0007669"/>
    <property type="project" value="TreeGrafter"/>
</dbReference>
<dbReference type="PANTHER" id="PTHR43605">
    <property type="entry name" value="ACYL-COENZYME A SYNTHETASE"/>
    <property type="match status" value="1"/>
</dbReference>
<dbReference type="InterPro" id="IPR000873">
    <property type="entry name" value="AMP-dep_synth/lig_dom"/>
</dbReference>
<proteinExistence type="inferred from homology"/>
<evidence type="ECO:0000256" key="2">
    <source>
        <dbReference type="ARBA" id="ARBA00022598"/>
    </source>
</evidence>
<dbReference type="PROSITE" id="PS00455">
    <property type="entry name" value="AMP_BINDING"/>
    <property type="match status" value="1"/>
</dbReference>
<evidence type="ECO:0000256" key="3">
    <source>
        <dbReference type="ARBA" id="ARBA00022723"/>
    </source>
</evidence>
<evidence type="ECO:0000256" key="4">
    <source>
        <dbReference type="ARBA" id="ARBA00022741"/>
    </source>
</evidence>
<name>A0A937CR09_9HYPH</name>
<dbReference type="InterPro" id="IPR051087">
    <property type="entry name" value="Mitochondrial_ACSM"/>
</dbReference>
<dbReference type="InterPro" id="IPR045851">
    <property type="entry name" value="AMP-bd_C_sf"/>
</dbReference>
<dbReference type="Gene3D" id="3.40.50.12780">
    <property type="entry name" value="N-terminal domain of ligase-like"/>
    <property type="match status" value="1"/>
</dbReference>
<evidence type="ECO:0000313" key="9">
    <source>
        <dbReference type="Proteomes" id="UP000633219"/>
    </source>
</evidence>
<dbReference type="InterPro" id="IPR025110">
    <property type="entry name" value="AMP-bd_C"/>
</dbReference>
<dbReference type="InterPro" id="IPR042099">
    <property type="entry name" value="ANL_N_sf"/>
</dbReference>
<dbReference type="Proteomes" id="UP000633219">
    <property type="component" value="Unassembled WGS sequence"/>
</dbReference>
<dbReference type="GO" id="GO:0006637">
    <property type="term" value="P:acyl-CoA metabolic process"/>
    <property type="evidence" value="ECO:0007669"/>
    <property type="project" value="TreeGrafter"/>
</dbReference>
<evidence type="ECO:0000259" key="6">
    <source>
        <dbReference type="Pfam" id="PF00501"/>
    </source>
</evidence>
<accession>A0A937CR09</accession>
<keyword evidence="4" id="KW-0547">Nucleotide-binding</keyword>
<dbReference type="PANTHER" id="PTHR43605:SF10">
    <property type="entry name" value="ACYL-COA SYNTHETASE MEDIUM CHAIN FAMILY MEMBER 3"/>
    <property type="match status" value="1"/>
</dbReference>
<dbReference type="Pfam" id="PF00501">
    <property type="entry name" value="AMP-binding"/>
    <property type="match status" value="1"/>
</dbReference>
<dbReference type="RefSeq" id="WP_201663257.1">
    <property type="nucleotide sequence ID" value="NZ_JAEQNC010000015.1"/>
</dbReference>
<feature type="domain" description="AMP-binding enzyme C-terminal" evidence="7">
    <location>
        <begin position="452"/>
        <end position="530"/>
    </location>
</feature>
<dbReference type="SUPFAM" id="SSF56801">
    <property type="entry name" value="Acetyl-CoA synthetase-like"/>
    <property type="match status" value="1"/>
</dbReference>